<dbReference type="Pfam" id="PF19671">
    <property type="entry name" value="DUF6174"/>
    <property type="match status" value="1"/>
</dbReference>
<dbReference type="EMBL" id="RSCJ01000019">
    <property type="protein sequence ID" value="RUR76701.1"/>
    <property type="molecule type" value="Genomic_DNA"/>
</dbReference>
<evidence type="ECO:0000313" key="3">
    <source>
        <dbReference type="Proteomes" id="UP000268857"/>
    </source>
</evidence>
<dbReference type="STRING" id="211165.GCA_000317285_02671"/>
<gene>
    <name evidence="2" type="ORF">PCC6912_41050</name>
</gene>
<proteinExistence type="predicted"/>
<dbReference type="OrthoDB" id="485614at2"/>
<keyword evidence="3" id="KW-1185">Reference proteome</keyword>
<accession>A0A433N5J6</accession>
<protein>
    <submittedName>
        <fullName evidence="2">Uncharacterized protein</fullName>
    </submittedName>
</protein>
<dbReference type="AlphaFoldDB" id="A0A433N5J6"/>
<feature type="signal peptide" evidence="1">
    <location>
        <begin position="1"/>
        <end position="19"/>
    </location>
</feature>
<keyword evidence="1" id="KW-0732">Signal</keyword>
<evidence type="ECO:0000256" key="1">
    <source>
        <dbReference type="SAM" id="SignalP"/>
    </source>
</evidence>
<dbReference type="InterPro" id="IPR046172">
    <property type="entry name" value="DUF6174"/>
</dbReference>
<evidence type="ECO:0000313" key="2">
    <source>
        <dbReference type="EMBL" id="RUR76701.1"/>
    </source>
</evidence>
<feature type="chain" id="PRO_5019275403" evidence="1">
    <location>
        <begin position="20"/>
        <end position="165"/>
    </location>
</feature>
<dbReference type="Proteomes" id="UP000268857">
    <property type="component" value="Unassembled WGS sequence"/>
</dbReference>
<name>A0A433N5J6_CHLFR</name>
<reference evidence="2 3" key="1">
    <citation type="journal article" date="2019" name="Genome Biol. Evol.">
        <title>Day and night: Metabolic profiles and evolutionary relationships of six axenic non-marine cyanobacteria.</title>
        <authorList>
            <person name="Will S.E."/>
            <person name="Henke P."/>
            <person name="Boedeker C."/>
            <person name="Huang S."/>
            <person name="Brinkmann H."/>
            <person name="Rohde M."/>
            <person name="Jarek M."/>
            <person name="Friedl T."/>
            <person name="Seufert S."/>
            <person name="Schumacher M."/>
            <person name="Overmann J."/>
            <person name="Neumann-Schaal M."/>
            <person name="Petersen J."/>
        </authorList>
    </citation>
    <scope>NUCLEOTIDE SEQUENCE [LARGE SCALE GENOMIC DNA]</scope>
    <source>
        <strain evidence="2 3">PCC 6912</strain>
    </source>
</reference>
<organism evidence="2 3">
    <name type="scientific">Chlorogloeopsis fritschii PCC 6912</name>
    <dbReference type="NCBI Taxonomy" id="211165"/>
    <lineage>
        <taxon>Bacteria</taxon>
        <taxon>Bacillati</taxon>
        <taxon>Cyanobacteriota</taxon>
        <taxon>Cyanophyceae</taxon>
        <taxon>Nostocales</taxon>
        <taxon>Chlorogloeopsidaceae</taxon>
        <taxon>Chlorogloeopsis</taxon>
    </lineage>
</organism>
<comment type="caution">
    <text evidence="2">The sequence shown here is derived from an EMBL/GenBank/DDBJ whole genome shotgun (WGS) entry which is preliminary data.</text>
</comment>
<sequence>MRLPIIISAALLTSVSLNAPVMSQLPTQVAQSPAIANNLNFDQLIINRRLWNQQNIHSYRYTLSRSCFCVEEARGPVVIEVRNGITTSITSVDTGMPVNREYFQKYDTVLKLFLLIRDAIARGASNLSVQYDPILGYPTQINIDYDSLIADEEEYLTIENFEKIN</sequence>
<dbReference type="RefSeq" id="WP_016876403.1">
    <property type="nucleotide sequence ID" value="NZ_AJLN01000075.1"/>
</dbReference>